<dbReference type="InterPro" id="IPR036514">
    <property type="entry name" value="SGNH_hydro_sf"/>
</dbReference>
<organism evidence="4 5">
    <name type="scientific">Mycolicibacter engbaekii</name>
    <dbReference type="NCBI Taxonomy" id="188915"/>
    <lineage>
        <taxon>Bacteria</taxon>
        <taxon>Bacillati</taxon>
        <taxon>Actinomycetota</taxon>
        <taxon>Actinomycetes</taxon>
        <taxon>Mycobacteriales</taxon>
        <taxon>Mycobacteriaceae</taxon>
        <taxon>Mycolicibacter</taxon>
    </lineage>
</organism>
<evidence type="ECO:0000313" key="4">
    <source>
        <dbReference type="EMBL" id="ORV45696.1"/>
    </source>
</evidence>
<feature type="signal peptide" evidence="2">
    <location>
        <begin position="1"/>
        <end position="20"/>
    </location>
</feature>
<accession>A0A1X1TMD7</accession>
<evidence type="ECO:0000256" key="1">
    <source>
        <dbReference type="SAM" id="MobiDB-lite"/>
    </source>
</evidence>
<proteinExistence type="predicted"/>
<dbReference type="PROSITE" id="PS51257">
    <property type="entry name" value="PROKAR_LIPOPROTEIN"/>
    <property type="match status" value="1"/>
</dbReference>
<keyword evidence="2" id="KW-0732">Signal</keyword>
<dbReference type="RefSeq" id="WP_085129019.1">
    <property type="nucleotide sequence ID" value="NZ_LQOT01000041.1"/>
</dbReference>
<comment type="caution">
    <text evidence="4">The sequence shown here is derived from an EMBL/GenBank/DDBJ whole genome shotgun (WGS) entry which is preliminary data.</text>
</comment>
<dbReference type="Pfam" id="PF13472">
    <property type="entry name" value="Lipase_GDSL_2"/>
    <property type="match status" value="1"/>
</dbReference>
<dbReference type="Gene3D" id="3.40.50.1110">
    <property type="entry name" value="SGNH hydrolase"/>
    <property type="match status" value="1"/>
</dbReference>
<keyword evidence="5" id="KW-1185">Reference proteome</keyword>
<feature type="domain" description="SGNH hydrolase-type esterase" evidence="3">
    <location>
        <begin position="52"/>
        <end position="223"/>
    </location>
</feature>
<feature type="chain" id="PRO_5012485005" description="SGNH hydrolase-type esterase domain-containing protein" evidence="2">
    <location>
        <begin position="21"/>
        <end position="247"/>
    </location>
</feature>
<dbReference type="EMBL" id="LQOT01000041">
    <property type="protein sequence ID" value="ORV45696.1"/>
    <property type="molecule type" value="Genomic_DNA"/>
</dbReference>
<name>A0A1X1TMD7_9MYCO</name>
<evidence type="ECO:0000313" key="5">
    <source>
        <dbReference type="Proteomes" id="UP000193465"/>
    </source>
</evidence>
<dbReference type="AlphaFoldDB" id="A0A1X1TMD7"/>
<dbReference type="SUPFAM" id="SSF52266">
    <property type="entry name" value="SGNH hydrolase"/>
    <property type="match status" value="1"/>
</dbReference>
<dbReference type="InterPro" id="IPR013830">
    <property type="entry name" value="SGNH_hydro"/>
</dbReference>
<protein>
    <recommendedName>
        <fullName evidence="3">SGNH hydrolase-type esterase domain-containing protein</fullName>
    </recommendedName>
</protein>
<dbReference type="CDD" id="cd00229">
    <property type="entry name" value="SGNH_hydrolase"/>
    <property type="match status" value="1"/>
</dbReference>
<dbReference type="Proteomes" id="UP000193465">
    <property type="component" value="Unassembled WGS sequence"/>
</dbReference>
<evidence type="ECO:0000256" key="2">
    <source>
        <dbReference type="SAM" id="SignalP"/>
    </source>
</evidence>
<reference evidence="4 5" key="1">
    <citation type="submission" date="2016-01" db="EMBL/GenBank/DDBJ databases">
        <title>The new phylogeny of the genus Mycobacterium.</title>
        <authorList>
            <person name="Tarcisio F."/>
            <person name="Conor M."/>
            <person name="Antonella G."/>
            <person name="Elisabetta G."/>
            <person name="Giulia F.S."/>
            <person name="Sara T."/>
            <person name="Anna F."/>
            <person name="Clotilde B."/>
            <person name="Roberto B."/>
            <person name="Veronica D.S."/>
            <person name="Fabio R."/>
            <person name="Monica P."/>
            <person name="Olivier J."/>
            <person name="Enrico T."/>
            <person name="Nicola S."/>
        </authorList>
    </citation>
    <scope>NUCLEOTIDE SEQUENCE [LARGE SCALE GENOMIC DNA]</scope>
    <source>
        <strain evidence="4 5">ATCC 27353</strain>
    </source>
</reference>
<dbReference type="STRING" id="188915.AWC02_12280"/>
<sequence>MMRSVGALLLALAVLVAACAGHPPPPKPSTGELSPGTETPSRAPAGALQAVVIGDEFATGIMAGGFGSKNWPTSLQRLAGQAGIDVYFRNFSRGGAGYTVTVPSSPTFGEQVTRGVNRDTNLVLLAGGANDVNSLPALHDAAVATLDHVKSTAPRAGMLIVGPSWYRREPPDDAILAARNTMRDAAAEAGAPFIDPIAEDWFAGNGELVSPDRLQPSHAGQQVVADRLAQPVILALRQQHPAPGRSR</sequence>
<gene>
    <name evidence="4" type="ORF">AWC02_12280</name>
</gene>
<evidence type="ECO:0000259" key="3">
    <source>
        <dbReference type="Pfam" id="PF13472"/>
    </source>
</evidence>
<feature type="region of interest" description="Disordered" evidence="1">
    <location>
        <begin position="23"/>
        <end position="42"/>
    </location>
</feature>